<sequence length="514" mass="57196">MAHRSRMLRPAIAQSGAKTAGTGGPPCAASAHGVARALAPPRAAYLCDPQWFRDTASHGPTTIVTPRSQFWTCPSDHDSIGYPRIKASGESSTTKHRLLHASEPHPIPPPNDPNTVMQLVQGFNVGAYWYYTENFRDECGVLDVTARAFNLFKAAVMIVDGWLSKCNLICNVCSSSAEFQYNTPSICFWKFGPQCPTSPLLPPRKAPLEDLIYTTCTDPIPQPAAARNPRLYQPSAVHSELVLHLCSKTTYTEFYVIVLGRELICILGFDSLANQFSSTHEIRLVQFLFPLQQLRIWFFFHCAATGCPDVDLEVLATGFFVEWLQLSVACDWIHCSSRLVHHLATRCIATAGSLYLSSGCTVAFVWMYCRYQTAGSPLQSSRLVQFLFPLQQLRIWFFFHCAATGCPDVDLEVLATGFFVEWLQLSVACDWIHCSSRLVHHLATRCIATAGSLYLSSGCTVAFVWMYCRYQLLLATGYFFLYDVALSLASGSSIDWFYCSFPLIDDVTADVIIA</sequence>
<dbReference type="Proteomes" id="UP000250235">
    <property type="component" value="Unassembled WGS sequence"/>
</dbReference>
<evidence type="ECO:0000256" key="1">
    <source>
        <dbReference type="SAM" id="MobiDB-lite"/>
    </source>
</evidence>
<evidence type="ECO:0000313" key="3">
    <source>
        <dbReference type="Proteomes" id="UP000250235"/>
    </source>
</evidence>
<gene>
    <name evidence="2" type="ORF">F511_29071</name>
</gene>
<accession>A0A2Z7CZE9</accession>
<organism evidence="2 3">
    <name type="scientific">Dorcoceras hygrometricum</name>
    <dbReference type="NCBI Taxonomy" id="472368"/>
    <lineage>
        <taxon>Eukaryota</taxon>
        <taxon>Viridiplantae</taxon>
        <taxon>Streptophyta</taxon>
        <taxon>Embryophyta</taxon>
        <taxon>Tracheophyta</taxon>
        <taxon>Spermatophyta</taxon>
        <taxon>Magnoliopsida</taxon>
        <taxon>eudicotyledons</taxon>
        <taxon>Gunneridae</taxon>
        <taxon>Pentapetalae</taxon>
        <taxon>asterids</taxon>
        <taxon>lamiids</taxon>
        <taxon>Lamiales</taxon>
        <taxon>Gesneriaceae</taxon>
        <taxon>Didymocarpoideae</taxon>
        <taxon>Trichosporeae</taxon>
        <taxon>Loxocarpinae</taxon>
        <taxon>Dorcoceras</taxon>
    </lineage>
</organism>
<dbReference type="AlphaFoldDB" id="A0A2Z7CZE9"/>
<proteinExistence type="predicted"/>
<name>A0A2Z7CZE9_9LAMI</name>
<evidence type="ECO:0000313" key="2">
    <source>
        <dbReference type="EMBL" id="KZV51655.1"/>
    </source>
</evidence>
<protein>
    <submittedName>
        <fullName evidence="2">Glycerophosphodiester phosphodiesterase-like protein</fullName>
    </submittedName>
</protein>
<dbReference type="EMBL" id="KQ991584">
    <property type="protein sequence ID" value="KZV51655.1"/>
    <property type="molecule type" value="Genomic_DNA"/>
</dbReference>
<reference evidence="2 3" key="1">
    <citation type="journal article" date="2015" name="Proc. Natl. Acad. Sci. U.S.A.">
        <title>The resurrection genome of Boea hygrometrica: A blueprint for survival of dehydration.</title>
        <authorList>
            <person name="Xiao L."/>
            <person name="Yang G."/>
            <person name="Zhang L."/>
            <person name="Yang X."/>
            <person name="Zhao S."/>
            <person name="Ji Z."/>
            <person name="Zhou Q."/>
            <person name="Hu M."/>
            <person name="Wang Y."/>
            <person name="Chen M."/>
            <person name="Xu Y."/>
            <person name="Jin H."/>
            <person name="Xiao X."/>
            <person name="Hu G."/>
            <person name="Bao F."/>
            <person name="Hu Y."/>
            <person name="Wan P."/>
            <person name="Li L."/>
            <person name="Deng X."/>
            <person name="Kuang T."/>
            <person name="Xiang C."/>
            <person name="Zhu J.K."/>
            <person name="Oliver M.J."/>
            <person name="He Y."/>
        </authorList>
    </citation>
    <scope>NUCLEOTIDE SEQUENCE [LARGE SCALE GENOMIC DNA]</scope>
    <source>
        <strain evidence="3">cv. XS01</strain>
    </source>
</reference>
<feature type="region of interest" description="Disordered" evidence="1">
    <location>
        <begin position="1"/>
        <end position="29"/>
    </location>
</feature>
<keyword evidence="3" id="KW-1185">Reference proteome</keyword>